<name>A0A4R5U883_9GAMM</name>
<keyword evidence="2" id="KW-1185">Reference proteome</keyword>
<gene>
    <name evidence="1" type="ORF">E2F49_10050</name>
</gene>
<reference evidence="1 2" key="1">
    <citation type="submission" date="2019-03" db="EMBL/GenBank/DDBJ databases">
        <title>Luteimonas zhaokaii sp.nov., isolated from the rectal contents of Plateau pika in Yushu, Qinghai Province, China.</title>
        <authorList>
            <person name="Zhang G."/>
        </authorList>
    </citation>
    <scope>NUCLEOTIDE SEQUENCE [LARGE SCALE GENOMIC DNA]</scope>
    <source>
        <strain evidence="1 2">THG-MD21</strain>
    </source>
</reference>
<evidence type="ECO:0000313" key="1">
    <source>
        <dbReference type="EMBL" id="TDK30691.1"/>
    </source>
</evidence>
<dbReference type="RefSeq" id="WP_165971194.1">
    <property type="nucleotide sequence ID" value="NZ_SMTG01000004.1"/>
</dbReference>
<dbReference type="Proteomes" id="UP000295543">
    <property type="component" value="Unassembled WGS sequence"/>
</dbReference>
<dbReference type="AlphaFoldDB" id="A0A4R5U883"/>
<organism evidence="1 2">
    <name type="scientific">Luteimonas terrae</name>
    <dbReference type="NCBI Taxonomy" id="1530191"/>
    <lineage>
        <taxon>Bacteria</taxon>
        <taxon>Pseudomonadati</taxon>
        <taxon>Pseudomonadota</taxon>
        <taxon>Gammaproteobacteria</taxon>
        <taxon>Lysobacterales</taxon>
        <taxon>Lysobacteraceae</taxon>
        <taxon>Luteimonas</taxon>
    </lineage>
</organism>
<proteinExistence type="predicted"/>
<protein>
    <submittedName>
        <fullName evidence="1">Uncharacterized protein</fullName>
    </submittedName>
</protein>
<dbReference type="EMBL" id="SMTG01000004">
    <property type="protein sequence ID" value="TDK30691.1"/>
    <property type="molecule type" value="Genomic_DNA"/>
</dbReference>
<sequence>MDMQTEGTYQLVAVVGRSTRQPDLWQSEGFVHAPGDIDPVATVFAGDTFETCAVANAAGIEAARQLAMTLAPGLTSADRVAA</sequence>
<comment type="caution">
    <text evidence="1">The sequence shown here is derived from an EMBL/GenBank/DDBJ whole genome shotgun (WGS) entry which is preliminary data.</text>
</comment>
<accession>A0A4R5U883</accession>
<evidence type="ECO:0000313" key="2">
    <source>
        <dbReference type="Proteomes" id="UP000295543"/>
    </source>
</evidence>